<dbReference type="Proteomes" id="UP000186997">
    <property type="component" value="Unassembled WGS sequence"/>
</dbReference>
<evidence type="ECO:0000259" key="2">
    <source>
        <dbReference type="Pfam" id="PF13550"/>
    </source>
</evidence>
<dbReference type="InterPro" id="IPR032876">
    <property type="entry name" value="J_dom"/>
</dbReference>
<dbReference type="Pfam" id="PF13550">
    <property type="entry name" value="Phage-tail_3"/>
    <property type="match status" value="1"/>
</dbReference>
<keyword evidence="5" id="KW-1185">Reference proteome</keyword>
<dbReference type="STRING" id="287098.SAMN05421665_1034"/>
<organism evidence="4 5">
    <name type="scientific">Yoonia rosea</name>
    <dbReference type="NCBI Taxonomy" id="287098"/>
    <lineage>
        <taxon>Bacteria</taxon>
        <taxon>Pseudomonadati</taxon>
        <taxon>Pseudomonadota</taxon>
        <taxon>Alphaproteobacteria</taxon>
        <taxon>Rhodobacterales</taxon>
        <taxon>Paracoccaceae</taxon>
        <taxon>Yoonia</taxon>
    </lineage>
</organism>
<proteinExistence type="predicted"/>
<protein>
    <submittedName>
        <fullName evidence="4">Putative phage tail protein</fullName>
    </submittedName>
</protein>
<dbReference type="InterPro" id="IPR056490">
    <property type="entry name" value="Rcc01698_C"/>
</dbReference>
<dbReference type="InterPro" id="IPR025195">
    <property type="entry name" value="GTA_TIM_dom"/>
</dbReference>
<evidence type="ECO:0000259" key="1">
    <source>
        <dbReference type="Pfam" id="PF13547"/>
    </source>
</evidence>
<dbReference type="Gene3D" id="3.20.20.80">
    <property type="entry name" value="Glycosidases"/>
    <property type="match status" value="1"/>
</dbReference>
<dbReference type="EMBL" id="FTPR01000001">
    <property type="protein sequence ID" value="SIT79974.1"/>
    <property type="molecule type" value="Genomic_DNA"/>
</dbReference>
<dbReference type="RefSeq" id="WP_076658622.1">
    <property type="nucleotide sequence ID" value="NZ_FTPR01000001.1"/>
</dbReference>
<accession>A0A1R3WQ66</accession>
<sequence length="1293" mass="137234">MATIALSAVGMALGGSIGGSVMGLSMATIGRAAGAVIGQRIDQQILGSGSGSVETGRIDRFRVTGAAEGADIQQIYGRMRVAGQVIWASQFQESSSTSGGGKGAPSAPKTTTYSYSVSLAVALCEGQISSLGRIWADGAELSPDTLNMRVYVGTEDQLPDPKISAIEGAQNTPAYRGTAYVVLEDLALGQFGNRIPQLTFEVMRAGQGVRDDALQTAQAVTLMPGAGEYALATSQLTASASYGAQQAVNTNSPMGGSDFTVSMNAMQAALPQCRAVLLPVTWFGDDLRCGSCAIQPKVVQGQTDAGAMPWRVSGKTRSAAATVAEGDGIPVAGGTPADAAVVEAITDLKARGLDVVFSPVVMMDVIAGNGLPDPYGAAEQAALPWVGEMTLTVAPGRAGSPDGTAAADAQVAGFMGQAAPFDFNISGTQVTYTGAAENSYRRFVLHYAHLCAAAGGVSAFCIGNELAGLTTVRGASGFPMVVALRALAADVRQILGGACKISYAADWSEYHGMQPAGTDDKIFHLDPLWADPNIDFIGVSAALPLADWREGSDHRDADVGTIYDLDYLQGNVAGGEHYDWSYPTPEARAAQRRVPIRDADAEPWVWRAKDFVGWWSHQHHDRIGGIRQSGATDWEPQSKPFWFTAVGCPAVDKGANAPGHFLAQAALPLASNGNRDDLMQMQYLQAVTRHFSDPAMNPLSDIYGGRMVDLAHLHVTGWDPRPYPYWPGNRAVWSDGDRYATGTWLNGRASDRSLASVVAEICARSGVHDYDVRGVFGVVRGYNVSDVSTGRAALQPLMLAYGFDEVERDGVLVFRSRHGQVDYHLTDAHIALDPDSDSGLSHTRTAEADIAGRVQFAHITADGNYEAVAAEVTLPDDDTLTTTRSEAPLVLTRGEGQDIVARWLQEARIGRETVRFALPPSQQNVGAGDTIDLRAGGHAGTYRIDRIEEAGARLIEATRIEPSVYARGARPEDSVQLQPYIGPIPAELLFLDIGMLTGDEIPHAPYVAAAGNPWPGSIALYGAPQDSDYALQSTLNEAATVGLTQTALSRGPVGIWDRQAGVEVSLINGTLSSALLEAVLAGANTIAIGDGTKDNWEILQFQEATPLAAGVYRLSGLLRGQAGSRGLMPQTWHPGSRVVLMNGVPGQIALPTAARGTARHYRFGPAVQPMSDPSYRYETHAFAGNGLRPYPVAHLRAAKNGADVVISWIRCSRIDGDIWADGDIPLGEDSEAYRLRIYKSGQLRREQIVATPQWTYTAAALSNDIGAGFYTIEVAQISERFGAGLTAQIERYL</sequence>
<feature type="domain" description="Tip attachment protein J" evidence="2">
    <location>
        <begin position="787"/>
        <end position="948"/>
    </location>
</feature>
<dbReference type="Pfam" id="PF23666">
    <property type="entry name" value="Rcc01698_C"/>
    <property type="match status" value="1"/>
</dbReference>
<gene>
    <name evidence="4" type="ORF">SAMN05421665_1034</name>
</gene>
<feature type="domain" description="GTA TIM-barrel-like" evidence="1">
    <location>
        <begin position="439"/>
        <end position="727"/>
    </location>
</feature>
<dbReference type="CDD" id="cd19607">
    <property type="entry name" value="GTA_TIM-barrel-like"/>
    <property type="match status" value="1"/>
</dbReference>
<feature type="domain" description="Rcc01698-like C-terminal" evidence="3">
    <location>
        <begin position="1039"/>
        <end position="1139"/>
    </location>
</feature>
<name>A0A1R3WQ66_9RHOB</name>
<dbReference type="OrthoDB" id="8445115at2"/>
<dbReference type="Pfam" id="PF13547">
    <property type="entry name" value="GTA_TIM"/>
    <property type="match status" value="1"/>
</dbReference>
<evidence type="ECO:0000259" key="3">
    <source>
        <dbReference type="Pfam" id="PF23666"/>
    </source>
</evidence>
<reference evidence="5" key="1">
    <citation type="submission" date="2017-01" db="EMBL/GenBank/DDBJ databases">
        <authorList>
            <person name="Varghese N."/>
            <person name="Submissions S."/>
        </authorList>
    </citation>
    <scope>NUCLEOTIDE SEQUENCE [LARGE SCALE GENOMIC DNA]</scope>
    <source>
        <strain evidence="5">DSM 29591</strain>
    </source>
</reference>
<evidence type="ECO:0000313" key="4">
    <source>
        <dbReference type="EMBL" id="SIT79974.1"/>
    </source>
</evidence>
<evidence type="ECO:0000313" key="5">
    <source>
        <dbReference type="Proteomes" id="UP000186997"/>
    </source>
</evidence>